<dbReference type="Proteomes" id="UP001152795">
    <property type="component" value="Unassembled WGS sequence"/>
</dbReference>
<feature type="non-terminal residue" evidence="2">
    <location>
        <position position="1"/>
    </location>
</feature>
<dbReference type="AlphaFoldDB" id="A0A7D9JNX5"/>
<dbReference type="OrthoDB" id="10060618at2759"/>
<dbReference type="InterPro" id="IPR049012">
    <property type="entry name" value="Mutator_transp_dom"/>
</dbReference>
<organism evidence="2 3">
    <name type="scientific">Paramuricea clavata</name>
    <name type="common">Red gorgonian</name>
    <name type="synonym">Violescent sea-whip</name>
    <dbReference type="NCBI Taxonomy" id="317549"/>
    <lineage>
        <taxon>Eukaryota</taxon>
        <taxon>Metazoa</taxon>
        <taxon>Cnidaria</taxon>
        <taxon>Anthozoa</taxon>
        <taxon>Octocorallia</taxon>
        <taxon>Malacalcyonacea</taxon>
        <taxon>Plexauridae</taxon>
        <taxon>Paramuricea</taxon>
    </lineage>
</organism>
<protein>
    <recommendedName>
        <fullName evidence="1">Mutator-like transposase domain-containing protein</fullName>
    </recommendedName>
</protein>
<sequence>SIKSAHELKCEINHKGSSEEMEVVAAVAIFSRSINTRQLKYTTFVGDRDNSSFGRVKEALEREFGVAYQIKKECVGHV</sequence>
<keyword evidence="3" id="KW-1185">Reference proteome</keyword>
<gene>
    <name evidence="2" type="ORF">PACLA_8A060499</name>
</gene>
<reference evidence="2" key="1">
    <citation type="submission" date="2020-04" db="EMBL/GenBank/DDBJ databases">
        <authorList>
            <person name="Alioto T."/>
            <person name="Alioto T."/>
            <person name="Gomez Garrido J."/>
        </authorList>
    </citation>
    <scope>NUCLEOTIDE SEQUENCE</scope>
    <source>
        <strain evidence="2">A484AB</strain>
    </source>
</reference>
<evidence type="ECO:0000259" key="1">
    <source>
        <dbReference type="Pfam" id="PF20700"/>
    </source>
</evidence>
<comment type="caution">
    <text evidence="2">The sequence shown here is derived from an EMBL/GenBank/DDBJ whole genome shotgun (WGS) entry which is preliminary data.</text>
</comment>
<accession>A0A7D9JNX5</accession>
<evidence type="ECO:0000313" key="2">
    <source>
        <dbReference type="EMBL" id="CAB4032528.1"/>
    </source>
</evidence>
<dbReference type="Pfam" id="PF20700">
    <property type="entry name" value="Mutator"/>
    <property type="match status" value="1"/>
</dbReference>
<evidence type="ECO:0000313" key="3">
    <source>
        <dbReference type="Proteomes" id="UP001152795"/>
    </source>
</evidence>
<feature type="domain" description="Mutator-like transposase" evidence="1">
    <location>
        <begin position="4"/>
        <end position="78"/>
    </location>
</feature>
<dbReference type="EMBL" id="CACRXK020018474">
    <property type="protein sequence ID" value="CAB4032528.1"/>
    <property type="molecule type" value="Genomic_DNA"/>
</dbReference>
<name>A0A7D9JNX5_PARCT</name>
<proteinExistence type="predicted"/>